<accession>A0A8B8S3F2</accession>
<reference evidence="3" key="1">
    <citation type="submission" date="2025-08" db="UniProtKB">
        <authorList>
            <consortium name="RefSeq"/>
        </authorList>
    </citation>
    <scope>IDENTIFICATION</scope>
    <source>
        <tissue evidence="3">Ear skin</tissue>
    </source>
</reference>
<evidence type="ECO:0000313" key="2">
    <source>
        <dbReference type="Proteomes" id="UP000694856"/>
    </source>
</evidence>
<dbReference type="Proteomes" id="UP000694856">
    <property type="component" value="Chromosome 3"/>
</dbReference>
<dbReference type="KEGG" id="cfr:116659964"/>
<name>A0A8B8S3F2_CAMFR</name>
<proteinExistence type="predicted"/>
<evidence type="ECO:0000313" key="3">
    <source>
        <dbReference type="RefSeq" id="XP_032324270.1"/>
    </source>
</evidence>
<gene>
    <name evidence="3" type="primary">LOC116659964</name>
</gene>
<protein>
    <submittedName>
        <fullName evidence="3">Translation initiation factor IF-2-like</fullName>
    </submittedName>
</protein>
<organism evidence="2 3">
    <name type="scientific">Camelus ferus</name>
    <name type="common">Wild bactrian camel</name>
    <name type="synonym">Camelus bactrianus ferus</name>
    <dbReference type="NCBI Taxonomy" id="419612"/>
    <lineage>
        <taxon>Eukaryota</taxon>
        <taxon>Metazoa</taxon>
        <taxon>Chordata</taxon>
        <taxon>Craniata</taxon>
        <taxon>Vertebrata</taxon>
        <taxon>Euteleostomi</taxon>
        <taxon>Mammalia</taxon>
        <taxon>Eutheria</taxon>
        <taxon>Laurasiatheria</taxon>
        <taxon>Artiodactyla</taxon>
        <taxon>Tylopoda</taxon>
        <taxon>Camelidae</taxon>
        <taxon>Camelus</taxon>
    </lineage>
</organism>
<dbReference type="RefSeq" id="XP_032324270.1">
    <property type="nucleotide sequence ID" value="XM_032468379.1"/>
</dbReference>
<dbReference type="GeneID" id="116659964"/>
<evidence type="ECO:0000256" key="1">
    <source>
        <dbReference type="SAM" id="MobiDB-lite"/>
    </source>
</evidence>
<dbReference type="AlphaFoldDB" id="A0A8B8S3F2"/>
<sequence>MPCRDNPITEPSCAETAVGTYLVTLVHLVAGEPVKCSALSLQSRPQLVGETGTPPPSAGPCRLAPLPSPATLARSPGPQPPRRARRRYSSDVTARRGPYRKGEQSSLGSGSGPGPGPAPGFCAAAPAHPVSLPGCCLCPTPRHLAAPAARNRLINNSSRRRKTRRDRVCVNEGICSTDKPAHVRKLHMHSVAQLNEEDPA</sequence>
<keyword evidence="2" id="KW-1185">Reference proteome</keyword>
<feature type="region of interest" description="Disordered" evidence="1">
    <location>
        <begin position="46"/>
        <end position="115"/>
    </location>
</feature>